<sequence>MGVLKAEVVVFAVTRFCVQAFGRRGGTLMPTEVRECYFEEDARREMKVLARRSSGVALYRVRGEPLSGLWGRPRLIARQGEILALD</sequence>
<evidence type="ECO:0000313" key="2">
    <source>
        <dbReference type="Proteomes" id="UP001057520"/>
    </source>
</evidence>
<gene>
    <name evidence="1" type="ORF">MZV50_17665</name>
</gene>
<reference evidence="1 2" key="1">
    <citation type="submission" date="2022-04" db="EMBL/GenBank/DDBJ databases">
        <title>Genome sequence of soybean root-associated Caulobacter segnis RL271.</title>
        <authorList>
            <person name="Longley R."/>
            <person name="Bonito G."/>
            <person name="Trigodet F."/>
            <person name="Crosson S."/>
            <person name="Fiebig A."/>
        </authorList>
    </citation>
    <scope>NUCLEOTIDE SEQUENCE [LARGE SCALE GENOMIC DNA]</scope>
    <source>
        <strain evidence="1 2">RL271</strain>
    </source>
</reference>
<accession>A0ABY4ZPF1</accession>
<proteinExistence type="predicted"/>
<organism evidence="1 2">
    <name type="scientific">Caulobacter segnis</name>
    <dbReference type="NCBI Taxonomy" id="88688"/>
    <lineage>
        <taxon>Bacteria</taxon>
        <taxon>Pseudomonadati</taxon>
        <taxon>Pseudomonadota</taxon>
        <taxon>Alphaproteobacteria</taxon>
        <taxon>Caulobacterales</taxon>
        <taxon>Caulobacteraceae</taxon>
        <taxon>Caulobacter</taxon>
    </lineage>
</organism>
<dbReference type="Proteomes" id="UP001057520">
    <property type="component" value="Chromosome"/>
</dbReference>
<evidence type="ECO:0000313" key="1">
    <source>
        <dbReference type="EMBL" id="USQ94405.1"/>
    </source>
</evidence>
<name>A0ABY4ZPF1_9CAUL</name>
<keyword evidence="2" id="KW-1185">Reference proteome</keyword>
<dbReference type="EMBL" id="CP096040">
    <property type="protein sequence ID" value="USQ94405.1"/>
    <property type="molecule type" value="Genomic_DNA"/>
</dbReference>
<protein>
    <submittedName>
        <fullName evidence="1">Uncharacterized protein</fullName>
    </submittedName>
</protein>